<dbReference type="AlphaFoldDB" id="I9X2H6"/>
<reference evidence="1 2" key="1">
    <citation type="submission" date="2012-02" db="EMBL/GenBank/DDBJ databases">
        <title>Improved High-Quality Draft Sequence of Rhizobium leguminosarum bv. trifolii WSM597.</title>
        <authorList>
            <consortium name="US DOE Joint Genome Institute"/>
            <person name="Lucas S."/>
            <person name="Han J."/>
            <person name="Lapidus A."/>
            <person name="Cheng J.-F."/>
            <person name="Goodwin L."/>
            <person name="Pitluck S."/>
            <person name="Peters L."/>
            <person name="Ovchinnikova G."/>
            <person name="Held B."/>
            <person name="Detter J.C."/>
            <person name="Han C."/>
            <person name="Tapia R."/>
            <person name="Land M."/>
            <person name="Hauser L."/>
            <person name="Kyrpides N."/>
            <person name="Ivanova N."/>
            <person name="Pagani I."/>
            <person name="Brau L."/>
            <person name="Yates R."/>
            <person name="O'Hara G."/>
            <person name="Rui T."/>
            <person name="Howieson J."/>
            <person name="Reeve W."/>
            <person name="Woyke T."/>
        </authorList>
    </citation>
    <scope>NUCLEOTIDE SEQUENCE [LARGE SCALE GENOMIC DNA]</scope>
    <source>
        <strain evidence="1 2">WSM597</strain>
    </source>
</reference>
<protein>
    <submittedName>
        <fullName evidence="1">Uncharacterized protein</fullName>
    </submittedName>
</protein>
<dbReference type="Proteomes" id="UP000005092">
    <property type="component" value="Unassembled WGS sequence"/>
</dbReference>
<accession>I9X2H6</accession>
<name>I9X2H6_RHILT</name>
<dbReference type="RefSeq" id="WP_003586815.1">
    <property type="nucleotide sequence ID" value="NZ_JH719381.1"/>
</dbReference>
<proteinExistence type="predicted"/>
<organism evidence="1 2">
    <name type="scientific">Rhizobium leguminosarum bv. trifolii WSM597</name>
    <dbReference type="NCBI Taxonomy" id="754764"/>
    <lineage>
        <taxon>Bacteria</taxon>
        <taxon>Pseudomonadati</taxon>
        <taxon>Pseudomonadota</taxon>
        <taxon>Alphaproteobacteria</taxon>
        <taxon>Hyphomicrobiales</taxon>
        <taxon>Rhizobiaceae</taxon>
        <taxon>Rhizobium/Agrobacterium group</taxon>
        <taxon>Rhizobium</taxon>
    </lineage>
</organism>
<evidence type="ECO:0000313" key="2">
    <source>
        <dbReference type="Proteomes" id="UP000005092"/>
    </source>
</evidence>
<dbReference type="EMBL" id="JH719381">
    <property type="protein sequence ID" value="EJB02911.1"/>
    <property type="molecule type" value="Genomic_DNA"/>
</dbReference>
<evidence type="ECO:0000313" key="1">
    <source>
        <dbReference type="EMBL" id="EJB02911.1"/>
    </source>
</evidence>
<sequence>MRTSFPWFRHGRILVGAKNGVPDLKRLVATFVNEDDAKTISDLLAMRDELLTTLRVDLQLLEDELKNLRFSGVPQYIEPVETAVKRTIKAIALAEGWGSAP</sequence>
<dbReference type="HOGENOM" id="CLU_2289358_0_0_5"/>
<gene>
    <name evidence="1" type="ORF">Rleg9DRAFT_1725</name>
</gene>